<dbReference type="PANTHER" id="PTHR15583">
    <property type="entry name" value="INTERLEUKIN-17 RECEPTOR"/>
    <property type="match status" value="1"/>
</dbReference>
<dbReference type="EMBL" id="GDIP01241227">
    <property type="protein sequence ID" value="JAI82174.1"/>
    <property type="molecule type" value="Transcribed_RNA"/>
</dbReference>
<organism evidence="10">
    <name type="scientific">Daphnia magna</name>
    <dbReference type="NCBI Taxonomy" id="35525"/>
    <lineage>
        <taxon>Eukaryota</taxon>
        <taxon>Metazoa</taxon>
        <taxon>Ecdysozoa</taxon>
        <taxon>Arthropoda</taxon>
        <taxon>Crustacea</taxon>
        <taxon>Branchiopoda</taxon>
        <taxon>Diplostraca</taxon>
        <taxon>Cladocera</taxon>
        <taxon>Anomopoda</taxon>
        <taxon>Daphniidae</taxon>
        <taxon>Daphnia</taxon>
    </lineage>
</organism>
<reference evidence="10" key="2">
    <citation type="submission" date="2015-10" db="EMBL/GenBank/DDBJ databases">
        <authorList>
            <person name="Gilbert D.G."/>
        </authorList>
    </citation>
    <scope>NUCLEOTIDE SEQUENCE</scope>
</reference>
<evidence type="ECO:0000256" key="1">
    <source>
        <dbReference type="ARBA" id="ARBA00004479"/>
    </source>
</evidence>
<dbReference type="InterPro" id="IPR013568">
    <property type="entry name" value="SEFIR_dom"/>
</dbReference>
<evidence type="ECO:0000256" key="3">
    <source>
        <dbReference type="ARBA" id="ARBA00022729"/>
    </source>
</evidence>
<feature type="transmembrane region" description="Helical" evidence="8">
    <location>
        <begin position="318"/>
        <end position="340"/>
    </location>
</feature>
<keyword evidence="2 8" id="KW-0812">Transmembrane</keyword>
<dbReference type="OrthoDB" id="6341419at2759"/>
<name>A0A0P4XH52_9CRUS</name>
<dbReference type="InterPro" id="IPR039465">
    <property type="entry name" value="IL-17_rcpt-like"/>
</dbReference>
<feature type="transmembrane region" description="Helical" evidence="8">
    <location>
        <begin position="16"/>
        <end position="37"/>
    </location>
</feature>
<reference evidence="10" key="1">
    <citation type="submission" date="2015-10" db="EMBL/GenBank/DDBJ databases">
        <title>Daphnia magna gene sets from two clonal populations assembled and annotated with EvidentialGene.</title>
        <authorList>
            <person name="Gilbert D."/>
            <person name="Podicheti R."/>
            <person name="Orsini L."/>
            <person name="Colbourne J."/>
            <person name="Pfrender M."/>
        </authorList>
    </citation>
    <scope>NUCLEOTIDE SEQUENCE</scope>
</reference>
<evidence type="ECO:0000256" key="4">
    <source>
        <dbReference type="ARBA" id="ARBA00022989"/>
    </source>
</evidence>
<keyword evidence="6" id="KW-0675">Receptor</keyword>
<comment type="subcellular location">
    <subcellularLocation>
        <location evidence="1">Membrane</location>
        <topology evidence="1">Single-pass type I membrane protein</topology>
    </subcellularLocation>
</comment>
<keyword evidence="7" id="KW-0325">Glycoprotein</keyword>
<evidence type="ECO:0000259" key="9">
    <source>
        <dbReference type="Pfam" id="PF08357"/>
    </source>
</evidence>
<evidence type="ECO:0000256" key="8">
    <source>
        <dbReference type="SAM" id="Phobius"/>
    </source>
</evidence>
<proteinExistence type="predicted"/>
<dbReference type="Pfam" id="PF08357">
    <property type="entry name" value="SEFIR"/>
    <property type="match status" value="1"/>
</dbReference>
<evidence type="ECO:0000313" key="10">
    <source>
        <dbReference type="EMBL" id="JAI82174.1"/>
    </source>
</evidence>
<dbReference type="AlphaFoldDB" id="A0A0P4XH52"/>
<dbReference type="Gene3D" id="3.40.50.11530">
    <property type="match status" value="1"/>
</dbReference>
<evidence type="ECO:0000256" key="6">
    <source>
        <dbReference type="ARBA" id="ARBA00023170"/>
    </source>
</evidence>
<dbReference type="GO" id="GO:0016020">
    <property type="term" value="C:membrane"/>
    <property type="evidence" value="ECO:0007669"/>
    <property type="project" value="UniProtKB-SubCell"/>
</dbReference>
<dbReference type="GO" id="GO:0030368">
    <property type="term" value="F:interleukin-17 receptor activity"/>
    <property type="evidence" value="ECO:0007669"/>
    <property type="project" value="InterPro"/>
</dbReference>
<keyword evidence="4 8" id="KW-1133">Transmembrane helix</keyword>
<evidence type="ECO:0000256" key="2">
    <source>
        <dbReference type="ARBA" id="ARBA00022692"/>
    </source>
</evidence>
<evidence type="ECO:0000256" key="5">
    <source>
        <dbReference type="ARBA" id="ARBA00023136"/>
    </source>
</evidence>
<sequence length="597" mass="67920">MADPNNSFGIHSTLTMTFNCLPIFLVIFLPLSVLTSCPKSVQRTSRLDICSKHGSYINGSVTSADGCFSVVAENDCTYGITQWEAAAIPFDQNLGVYMNAYDAYDVNGSFPRFALNITISKKLHKPLWFMYEDFIKPQDAKCFTLTKNMNESKCEDVLPHYDCLVRDSASSLMTSDSYTTIRVLANGKKMQYKFRNLYGRNVGDGVIFFYSQTSRMNHLLTTFQALAGIDSYKVTLCHKGQTRCPKNFKVNLSDDSTYFERYADLVTFQISQVTLEKGNYELVIECESLSSNVAGASCCNQSRIFEIFIAHQFHQADIAIIVALILLFAFCILGAMALYLRQKILEPIPNDFRMLLVFDSVSVQHTQYVKATRIFLRKLLGVEVLLDVADMENKEQGSPFQWYITAIERADCIAVVVPQKADHSQCRGSPYHKTFQLCLNMLASHLENTLSDNKTKVSNRYLTLMLPNSDPELIPPFAKFMARFQIPSDYFFLRHHIQSIRKPFLVCLPRWLPFKQKSANKLFSTIVERLDVCEEQVALMLSDKGNRNIESNHDCKSSLLQEEVLAIQNRTKEFDAIYGNHIQSVRDLAPVIDPIKF</sequence>
<keyword evidence="5 8" id="KW-0472">Membrane</keyword>
<protein>
    <recommendedName>
        <fullName evidence="9">SEFIR domain-containing protein</fullName>
    </recommendedName>
</protein>
<keyword evidence="3" id="KW-0732">Signal</keyword>
<accession>A0A0P4XH52</accession>
<evidence type="ECO:0000256" key="7">
    <source>
        <dbReference type="ARBA" id="ARBA00023180"/>
    </source>
</evidence>
<dbReference type="PANTHER" id="PTHR15583:SF7">
    <property type="entry name" value="INTERLEUKIN CYTOKINE RECEPTOR-RELATED PROTEIN 2"/>
    <property type="match status" value="1"/>
</dbReference>
<dbReference type="EMBL" id="GDIP01239977">
    <property type="protein sequence ID" value="JAI83424.1"/>
    <property type="molecule type" value="Transcribed_RNA"/>
</dbReference>
<feature type="domain" description="SEFIR" evidence="9">
    <location>
        <begin position="355"/>
        <end position="490"/>
    </location>
</feature>